<dbReference type="InterPro" id="IPR044946">
    <property type="entry name" value="Restrct_endonuc_typeI_TRD_sf"/>
</dbReference>
<keyword evidence="2" id="KW-0680">Restriction system</keyword>
<dbReference type="Pfam" id="PF01420">
    <property type="entry name" value="Methylase_S"/>
    <property type="match status" value="1"/>
</dbReference>
<gene>
    <name evidence="5" type="ORF">GCM10022409_25390</name>
</gene>
<dbReference type="InterPro" id="IPR051212">
    <property type="entry name" value="Type-I_RE_S_subunit"/>
</dbReference>
<dbReference type="PANTHER" id="PTHR43140:SF1">
    <property type="entry name" value="TYPE I RESTRICTION ENZYME ECOKI SPECIFICITY SUBUNIT"/>
    <property type="match status" value="1"/>
</dbReference>
<evidence type="ECO:0000313" key="6">
    <source>
        <dbReference type="Proteomes" id="UP001501469"/>
    </source>
</evidence>
<comment type="caution">
    <text evidence="5">The sequence shown here is derived from an EMBL/GenBank/DDBJ whole genome shotgun (WGS) entry which is preliminary data.</text>
</comment>
<name>A0ABP7UC79_9BACT</name>
<evidence type="ECO:0000313" key="5">
    <source>
        <dbReference type="EMBL" id="GAA4038696.1"/>
    </source>
</evidence>
<sequence length="191" mass="20452">MPEQNKFYSAEVPEELAAQIRTGDFIISRANTTELVGKSVVVPEGNYNLLLSDKSIRFTFSPLVSVAYANLCNNSQYARAHYANAANGSSPSMKNITQGNMRNFPIPLPPLAEQHRIVAKLAQLLGHCDALEQRIAESRRLAGQLLQTALHEALAGPGGVVAATEAALVVPRQGRKKELAAEGTGDLFAAG</sequence>
<organism evidence="5 6">
    <name type="scientific">Hymenobacter glaciei</name>
    <dbReference type="NCBI Taxonomy" id="877209"/>
    <lineage>
        <taxon>Bacteria</taxon>
        <taxon>Pseudomonadati</taxon>
        <taxon>Bacteroidota</taxon>
        <taxon>Cytophagia</taxon>
        <taxon>Cytophagales</taxon>
        <taxon>Hymenobacteraceae</taxon>
        <taxon>Hymenobacter</taxon>
    </lineage>
</organism>
<reference evidence="6" key="1">
    <citation type="journal article" date="2019" name="Int. J. Syst. Evol. Microbiol.">
        <title>The Global Catalogue of Microorganisms (GCM) 10K type strain sequencing project: providing services to taxonomists for standard genome sequencing and annotation.</title>
        <authorList>
            <consortium name="The Broad Institute Genomics Platform"/>
            <consortium name="The Broad Institute Genome Sequencing Center for Infectious Disease"/>
            <person name="Wu L."/>
            <person name="Ma J."/>
        </authorList>
    </citation>
    <scope>NUCLEOTIDE SEQUENCE [LARGE SCALE GENOMIC DNA]</scope>
    <source>
        <strain evidence="6">JCM 17225</strain>
    </source>
</reference>
<dbReference type="EMBL" id="BAABDK010000017">
    <property type="protein sequence ID" value="GAA4038696.1"/>
    <property type="molecule type" value="Genomic_DNA"/>
</dbReference>
<dbReference type="InterPro" id="IPR000055">
    <property type="entry name" value="Restrct_endonuc_typeI_TRD"/>
</dbReference>
<keyword evidence="3" id="KW-0238">DNA-binding</keyword>
<proteinExistence type="inferred from homology"/>
<feature type="domain" description="Type I restriction modification DNA specificity" evidence="4">
    <location>
        <begin position="89"/>
        <end position="136"/>
    </location>
</feature>
<dbReference type="SUPFAM" id="SSF116734">
    <property type="entry name" value="DNA methylase specificity domain"/>
    <property type="match status" value="1"/>
</dbReference>
<keyword evidence="6" id="KW-1185">Reference proteome</keyword>
<evidence type="ECO:0000256" key="2">
    <source>
        <dbReference type="ARBA" id="ARBA00022747"/>
    </source>
</evidence>
<comment type="similarity">
    <text evidence="1">Belongs to the type-I restriction system S methylase family.</text>
</comment>
<dbReference type="Gene3D" id="3.90.220.20">
    <property type="entry name" value="DNA methylase specificity domains"/>
    <property type="match status" value="1"/>
</dbReference>
<evidence type="ECO:0000256" key="3">
    <source>
        <dbReference type="ARBA" id="ARBA00023125"/>
    </source>
</evidence>
<evidence type="ECO:0000256" key="1">
    <source>
        <dbReference type="ARBA" id="ARBA00010923"/>
    </source>
</evidence>
<dbReference type="PANTHER" id="PTHR43140">
    <property type="entry name" value="TYPE-1 RESTRICTION ENZYME ECOKI SPECIFICITY PROTEIN"/>
    <property type="match status" value="1"/>
</dbReference>
<accession>A0ABP7UC79</accession>
<protein>
    <recommendedName>
        <fullName evidence="4">Type I restriction modification DNA specificity domain-containing protein</fullName>
    </recommendedName>
</protein>
<dbReference type="Proteomes" id="UP001501469">
    <property type="component" value="Unassembled WGS sequence"/>
</dbReference>
<evidence type="ECO:0000259" key="4">
    <source>
        <dbReference type="Pfam" id="PF01420"/>
    </source>
</evidence>